<evidence type="ECO:0000259" key="4">
    <source>
        <dbReference type="Pfam" id="PF25023"/>
    </source>
</evidence>
<dbReference type="EMBL" id="WUIG01000232">
    <property type="protein sequence ID" value="MXJ09366.1"/>
    <property type="molecule type" value="Genomic_DNA"/>
</dbReference>
<protein>
    <submittedName>
        <fullName evidence="5">RHS element protein</fullName>
    </submittedName>
</protein>
<evidence type="ECO:0000259" key="3">
    <source>
        <dbReference type="Pfam" id="PF03527"/>
    </source>
</evidence>
<dbReference type="Pfam" id="PF05593">
    <property type="entry name" value="RHS_repeat"/>
    <property type="match status" value="5"/>
</dbReference>
<feature type="domain" description="RHS protein conserved region" evidence="3">
    <location>
        <begin position="733"/>
        <end position="768"/>
    </location>
</feature>
<evidence type="ECO:0000313" key="6">
    <source>
        <dbReference type="Proteomes" id="UP000447081"/>
    </source>
</evidence>
<feature type="non-terminal residue" evidence="5">
    <location>
        <position position="1"/>
    </location>
</feature>
<reference evidence="5 6" key="1">
    <citation type="submission" date="2019-12" db="EMBL/GenBank/DDBJ databases">
        <title>Enteriobacteria Tanzani isolates_10434.</title>
        <authorList>
            <person name="Subbiah M."/>
            <person name="Call D."/>
        </authorList>
    </citation>
    <scope>NUCLEOTIDE SEQUENCE [LARGE SCALE GENOMIC DNA]</scope>
    <source>
        <strain evidence="5 6">10434wG3</strain>
    </source>
</reference>
<feature type="region of interest" description="Disordered" evidence="2">
    <location>
        <begin position="857"/>
        <end position="876"/>
    </location>
</feature>
<dbReference type="InterPro" id="IPR006530">
    <property type="entry name" value="YD"/>
</dbReference>
<dbReference type="Gene3D" id="3.90.930.1">
    <property type="match status" value="1"/>
</dbReference>
<dbReference type="Pfam" id="PF03527">
    <property type="entry name" value="RHS"/>
    <property type="match status" value="1"/>
</dbReference>
<dbReference type="InterPro" id="IPR056823">
    <property type="entry name" value="TEN-like_YD-shell"/>
</dbReference>
<dbReference type="PANTHER" id="PTHR32305:SF15">
    <property type="entry name" value="PROTEIN RHSA-RELATED"/>
    <property type="match status" value="1"/>
</dbReference>
<keyword evidence="1" id="KW-0677">Repeat</keyword>
<dbReference type="InterPro" id="IPR050708">
    <property type="entry name" value="T6SS_VgrG/RHS"/>
</dbReference>
<dbReference type="InterPro" id="IPR031325">
    <property type="entry name" value="RHS_repeat"/>
</dbReference>
<evidence type="ECO:0000256" key="1">
    <source>
        <dbReference type="ARBA" id="ARBA00022737"/>
    </source>
</evidence>
<dbReference type="NCBIfam" id="TIGR01643">
    <property type="entry name" value="YD_repeat_2x"/>
    <property type="match status" value="6"/>
</dbReference>
<dbReference type="Pfam" id="PF25023">
    <property type="entry name" value="TEN_YD-shell"/>
    <property type="match status" value="1"/>
</dbReference>
<gene>
    <name evidence="5" type="ORF">GRW24_12925</name>
</gene>
<comment type="caution">
    <text evidence="5">The sequence shown here is derived from an EMBL/GenBank/DDBJ whole genome shotgun (WGS) entry which is preliminary data.</text>
</comment>
<accession>A0A8T6BJM7</accession>
<dbReference type="PANTHER" id="PTHR32305">
    <property type="match status" value="1"/>
</dbReference>
<name>A0A8T6BJM7_ECOLX</name>
<dbReference type="PRINTS" id="PR00394">
    <property type="entry name" value="RHSPROTEIN"/>
</dbReference>
<dbReference type="Proteomes" id="UP000447081">
    <property type="component" value="Unassembled WGS sequence"/>
</dbReference>
<evidence type="ECO:0000256" key="2">
    <source>
        <dbReference type="SAM" id="MobiDB-lite"/>
    </source>
</evidence>
<proteinExistence type="predicted"/>
<dbReference type="Gene3D" id="2.180.10.10">
    <property type="entry name" value="RHS repeat-associated core"/>
    <property type="match status" value="2"/>
</dbReference>
<feature type="domain" description="Teneurin-like YD-shell" evidence="4">
    <location>
        <begin position="224"/>
        <end position="343"/>
    </location>
</feature>
<organism evidence="5 6">
    <name type="scientific">Escherichia coli</name>
    <dbReference type="NCBI Taxonomy" id="562"/>
    <lineage>
        <taxon>Bacteria</taxon>
        <taxon>Pseudomonadati</taxon>
        <taxon>Pseudomonadota</taxon>
        <taxon>Gammaproteobacteria</taxon>
        <taxon>Enterobacterales</taxon>
        <taxon>Enterobacteriaceae</taxon>
        <taxon>Escherichia</taxon>
    </lineage>
</organism>
<dbReference type="InterPro" id="IPR001826">
    <property type="entry name" value="RHS"/>
</dbReference>
<sequence length="967" mass="110127">RVVKKEHADGSITRSEYDEAGRLKAQTDAAGRRTEYRLHMASGKLTSVILPDGRTVRYGYNSQLQLTSVTYPDGLRSSRKYDRQGRLAEETSRNGNITRWFYDFSRSGLPCAVEDGTGVRRRITRNRYGQLLAFTDCSGYTTRYEYDWYGQQIAVHREEGISTYSSYNPRGQLVSQKDAQGRETHYEYSTAGDLTAIIAPDGSRSETQYDAWGKAISTTQGGLTRSMGYDAAGRITVLTNENGSQSTFRYDPVDRLTEQRGFDGRTQRYHYDLTGKLTQSEDEGLITLWHYDASDRITRRTVNGEPAEQWQYDDHGWLTEISHLSEGHRVAVHYGYDDKGRLTGERQTVENPETGEMLWEHETGHAYSEQGLATRQEPDGLPPVEWLTYGSGYLAGMKLGGTPLVEYTRDRLHRETARSFGGEAYELATAWNTSGQLRSRHLNLPQLDRDYDWNDNGQLIRISGPQESREYRYSDTGRLTGVHTTAANQDIDIPYATDPAGNRLPDPELHPDSTLTAWPDNRIAEDAHYVYRHDEYGRLAEKTDRIPEGVIRMHDERTHHYHYDSQHRLVFYTRIQHGEPQVESRYLYDPLGRRTGKRVWRRERDLTGWMSLSRKPEVTWYGWDGDRLTTIQTGTTRIQTVYQPGSFTPLLRIETENGEQAKARHRSLAEVLQEDTGVTLPAELAVMLGRLERELRAGAVSAESEAWLAQCGLTAEQMAAQMEDAYIPERRLHLYHCDHRGLPQALITPEGETAWCGEYDEWGNQLNEENPHHLYQPYRLPGRYITQDPIGLKGGINLYTYPLVPIRYTDPLGLERVISVYGPPAPDRAGAETPLVLTDMTGGVTIYYDPETGDSMTFDSSNRIDRRSQRGAGDPYTGEVVGCETNESGISAAYGTTKIYTTDTRARWLHGGGSSLRDPYAPRQGWKPTMGCTRAQNEDVDELCKKVTSWMYSHPGERIRYERFKTR</sequence>
<dbReference type="AlphaFoldDB" id="A0A8T6BJM7"/>
<evidence type="ECO:0000313" key="5">
    <source>
        <dbReference type="EMBL" id="MXJ09366.1"/>
    </source>
</evidence>